<dbReference type="EMBL" id="JBHTJP010000034">
    <property type="protein sequence ID" value="MFD0976821.1"/>
    <property type="molecule type" value="Genomic_DNA"/>
</dbReference>
<protein>
    <submittedName>
        <fullName evidence="1">Uncharacterized protein</fullName>
    </submittedName>
</protein>
<keyword evidence="2" id="KW-1185">Reference proteome</keyword>
<proteinExistence type="predicted"/>
<dbReference type="RefSeq" id="WP_380738566.1">
    <property type="nucleotide sequence ID" value="NZ_JBHTJP010000034.1"/>
</dbReference>
<dbReference type="Proteomes" id="UP001597100">
    <property type="component" value="Unassembled WGS sequence"/>
</dbReference>
<accession>A0ABW3IFP1</accession>
<evidence type="ECO:0000313" key="1">
    <source>
        <dbReference type="EMBL" id="MFD0976821.1"/>
    </source>
</evidence>
<reference evidence="2" key="1">
    <citation type="journal article" date="2019" name="Int. J. Syst. Evol. Microbiol.">
        <title>The Global Catalogue of Microorganisms (GCM) 10K type strain sequencing project: providing services to taxonomists for standard genome sequencing and annotation.</title>
        <authorList>
            <consortium name="The Broad Institute Genomics Platform"/>
            <consortium name="The Broad Institute Genome Sequencing Center for Infectious Disease"/>
            <person name="Wu L."/>
            <person name="Ma J."/>
        </authorList>
    </citation>
    <scope>NUCLEOTIDE SEQUENCE [LARGE SCALE GENOMIC DNA]</scope>
    <source>
        <strain evidence="2">CCUG 60898</strain>
    </source>
</reference>
<organism evidence="1 2">
    <name type="scientific">Salinimicrobium gaetbulicola</name>
    <dbReference type="NCBI Taxonomy" id="999702"/>
    <lineage>
        <taxon>Bacteria</taxon>
        <taxon>Pseudomonadati</taxon>
        <taxon>Bacteroidota</taxon>
        <taxon>Flavobacteriia</taxon>
        <taxon>Flavobacteriales</taxon>
        <taxon>Flavobacteriaceae</taxon>
        <taxon>Salinimicrobium</taxon>
    </lineage>
</organism>
<sequence>MAVLQKNNYYNIFWGEGSQFITGLDPLGLKASSQGIYSLLLPGITNVSNRIRYYSFYCWLFNYYFENIRDSNPQKQKDFLRKADFILVLLMKSFEPATTNITGSLVAEEVIAKNSGDYFDINEHAIQTGGNKTYFANPFGAFGQFYVGPMKQLQLIKLNKHNQYLCTEDKDVPEVSGEALGKAFKESVGLEVIKVFISTLEEGKLHKKDMKSLYEKFSTSAIKPNSEEWKLILKMILQPDDVISSIEGLDHKSNHRKESITLLLESYTIQDRVNYYTLLDGIYSLTLQDGLKNNDTWNLWFLYTLNDYYQYAAGAIFYSVLKVLEEKPPMIPLTSFIREICESSLKIFLAEGNQKKNDPIEAFVNNESKIETDLINEIDQLNRQNKPFDTIARAFKLFFLLHNSNQAFLTDLKDLTDTFPVLEEGNVLDVLNTIEDYKGDLESFFYDYLLREIIYRHHYNGIRKMRGNQTSLKFILEEGTITFIGNFDFSFSSPRLGTVEDVMEDLKLVKENQLTSLGKEILIQLEKKE</sequence>
<evidence type="ECO:0000313" key="2">
    <source>
        <dbReference type="Proteomes" id="UP001597100"/>
    </source>
</evidence>
<comment type="caution">
    <text evidence="1">The sequence shown here is derived from an EMBL/GenBank/DDBJ whole genome shotgun (WGS) entry which is preliminary data.</text>
</comment>
<gene>
    <name evidence="1" type="ORF">ACFQ1G_08465</name>
</gene>
<name>A0ABW3IFP1_9FLAO</name>